<dbReference type="InterPro" id="IPR000182">
    <property type="entry name" value="GNAT_dom"/>
</dbReference>
<proteinExistence type="predicted"/>
<gene>
    <name evidence="4" type="ORF">M8H41_05500</name>
</gene>
<organism evidence="4 5">
    <name type="scientific">Desulfosporosinus nitroreducens</name>
    <dbReference type="NCBI Taxonomy" id="2018668"/>
    <lineage>
        <taxon>Bacteria</taxon>
        <taxon>Bacillati</taxon>
        <taxon>Bacillota</taxon>
        <taxon>Clostridia</taxon>
        <taxon>Eubacteriales</taxon>
        <taxon>Desulfitobacteriaceae</taxon>
        <taxon>Desulfosporosinus</taxon>
    </lineage>
</organism>
<keyword evidence="2" id="KW-0012">Acyltransferase</keyword>
<evidence type="ECO:0000313" key="5">
    <source>
        <dbReference type="Proteomes" id="UP001176021"/>
    </source>
</evidence>
<dbReference type="PANTHER" id="PTHR10545:SF29">
    <property type="entry name" value="GH14572P-RELATED"/>
    <property type="match status" value="1"/>
</dbReference>
<feature type="domain" description="N-acetyltransferase" evidence="3">
    <location>
        <begin position="12"/>
        <end position="165"/>
    </location>
</feature>
<dbReference type="PANTHER" id="PTHR10545">
    <property type="entry name" value="DIAMINE N-ACETYLTRANSFERASE"/>
    <property type="match status" value="1"/>
</dbReference>
<protein>
    <submittedName>
        <fullName evidence="4">GNAT family N-acetyltransferase</fullName>
    </submittedName>
</protein>
<dbReference type="Pfam" id="PF00583">
    <property type="entry name" value="Acetyltransf_1"/>
    <property type="match status" value="1"/>
</dbReference>
<keyword evidence="5" id="KW-1185">Reference proteome</keyword>
<dbReference type="InterPro" id="IPR051016">
    <property type="entry name" value="Diverse_Substrate_AcTransf"/>
</dbReference>
<evidence type="ECO:0000256" key="1">
    <source>
        <dbReference type="ARBA" id="ARBA00022679"/>
    </source>
</evidence>
<dbReference type="RefSeq" id="WP_298201557.1">
    <property type="nucleotide sequence ID" value="NZ_JAMJEV010000004.1"/>
</dbReference>
<sequence>MKELIDTCLSDFKLRFAEIEDVSLILGFIKELADYEKMLPEVVATEEVLRESLFKQKNAEVIIGEYKNEPAAFALFFHNFSTFLGRPGIYLEDLYVKPEMREKGMGKIILSYLAKLAIDRKCGRLEWWCLDWNEPSIKFYKQVGAVSMDDWTVYRVADEALYKLASDSN</sequence>
<dbReference type="Proteomes" id="UP001176021">
    <property type="component" value="Unassembled WGS sequence"/>
</dbReference>
<keyword evidence="1" id="KW-0808">Transferase</keyword>
<dbReference type="InterPro" id="IPR016181">
    <property type="entry name" value="Acyl_CoA_acyltransferase"/>
</dbReference>
<evidence type="ECO:0000259" key="3">
    <source>
        <dbReference type="PROSITE" id="PS51186"/>
    </source>
</evidence>
<evidence type="ECO:0000313" key="4">
    <source>
        <dbReference type="EMBL" id="MDO0822308.1"/>
    </source>
</evidence>
<dbReference type="Gene3D" id="3.40.630.30">
    <property type="match status" value="1"/>
</dbReference>
<dbReference type="EMBL" id="JAMJEV010000004">
    <property type="protein sequence ID" value="MDO0822308.1"/>
    <property type="molecule type" value="Genomic_DNA"/>
</dbReference>
<dbReference type="SUPFAM" id="SSF55729">
    <property type="entry name" value="Acyl-CoA N-acyltransferases (Nat)"/>
    <property type="match status" value="1"/>
</dbReference>
<name>A0ABT8QLT5_9FIRM</name>
<evidence type="ECO:0000256" key="2">
    <source>
        <dbReference type="ARBA" id="ARBA00023315"/>
    </source>
</evidence>
<reference evidence="4" key="1">
    <citation type="submission" date="2022-05" db="EMBL/GenBank/DDBJ databases">
        <title>Expanded diversity of anoxic marine methylotrophy in a Black Sea sulfate reducing microorganism.</title>
        <authorList>
            <person name="Fischer P.Q."/>
            <person name="Stams A.J.M."/>
            <person name="Villanueva L."/>
            <person name="Sousa D.Z."/>
        </authorList>
    </citation>
    <scope>NUCLEOTIDE SEQUENCE</scope>
    <source>
        <strain evidence="4">P130</strain>
    </source>
</reference>
<comment type="caution">
    <text evidence="4">The sequence shown here is derived from an EMBL/GenBank/DDBJ whole genome shotgun (WGS) entry which is preliminary data.</text>
</comment>
<dbReference type="PROSITE" id="PS51186">
    <property type="entry name" value="GNAT"/>
    <property type="match status" value="1"/>
</dbReference>
<accession>A0ABT8QLT5</accession>